<dbReference type="InterPro" id="IPR020846">
    <property type="entry name" value="MFS_dom"/>
</dbReference>
<sequence>MNNSLTLDKFVKSIHERTFKMDKEQLPKLSNYRWVILAIAALMDVISNYVQFQISALATQIMPALHITPPQFSSLLMAPMLIAVFLSIPAGSLADKFGAKRVVSIGCIISVIGAFGRLFAKDFWSMMIMLLMFGVYMSLLNANTIKIFGIWFKQDTNMAMGVFFASAGVGAALSQITGSFFPSVNAAYIFSSIVLLILAICWIVFVKDAPKGESIQKKQTVDSESTIKYFEVAAKSKKTWLIAICGGLGSAASTAFSGILPQAFAARGMSDSTAGIIASVASFGSLFGALMGPAIIAKLKKAKGFMISVTLVSAILMAITWFVPAGLPLVISLVAGGLFGSMTGPIMQAMPIQFPEIGPKYAGSAGGLIGTVTLLLAYVVPILISLIAGRSYIFTFFIQGIVIALTAIFIAILPDANNVNKRR</sequence>
<feature type="transmembrane region" description="Helical" evidence="26">
    <location>
        <begin position="361"/>
        <end position="387"/>
    </location>
</feature>
<dbReference type="InterPro" id="IPR011701">
    <property type="entry name" value="MFS"/>
</dbReference>
<feature type="transmembrane region" description="Helical" evidence="26">
    <location>
        <begin position="126"/>
        <end position="148"/>
    </location>
</feature>
<dbReference type="PANTHER" id="PTHR23512">
    <property type="entry name" value="MAJOR FACILITATOR SUPERFAMILY DOMAIN-CONTAINING PROTEIN 1"/>
    <property type="match status" value="1"/>
</dbReference>
<dbReference type="InterPro" id="IPR052187">
    <property type="entry name" value="MFSD1"/>
</dbReference>
<dbReference type="EMBL" id="CP029477">
    <property type="protein sequence ID" value="AWM75955.1"/>
    <property type="molecule type" value="Genomic_DNA"/>
</dbReference>
<evidence type="ECO:0000256" key="6">
    <source>
        <dbReference type="ARBA" id="ARBA00022989"/>
    </source>
</evidence>
<comment type="catalytic activity">
    <reaction evidence="10">
        <text>L-histidyl-glycine(out) = L-histidyl-glycine(in)</text>
        <dbReference type="Rhea" id="RHEA:79395"/>
        <dbReference type="ChEBI" id="CHEBI:229957"/>
    </reaction>
</comment>
<evidence type="ECO:0000256" key="15">
    <source>
        <dbReference type="ARBA" id="ARBA00044898"/>
    </source>
</evidence>
<protein>
    <recommendedName>
        <fullName evidence="22">Lysosomal dipeptide transporter MFSD1</fullName>
    </recommendedName>
    <alternativeName>
        <fullName evidence="23">Major facilitator superfamily domain-containing protein 1</fullName>
    </alternativeName>
</protein>
<comment type="catalytic activity">
    <reaction evidence="14">
        <text>L-alpha-aminoacyl-L-lysine(out) = L-alpha-aminoacyl-L-lysine(in)</text>
        <dbReference type="Rhea" id="RHEA:79383"/>
        <dbReference type="ChEBI" id="CHEBI:229966"/>
    </reaction>
</comment>
<evidence type="ECO:0000256" key="7">
    <source>
        <dbReference type="ARBA" id="ARBA00023136"/>
    </source>
</evidence>
<feature type="transmembrane region" description="Helical" evidence="26">
    <location>
        <begin position="72"/>
        <end position="90"/>
    </location>
</feature>
<evidence type="ECO:0000256" key="19">
    <source>
        <dbReference type="ARBA" id="ARBA00044912"/>
    </source>
</evidence>
<evidence type="ECO:0000256" key="24">
    <source>
        <dbReference type="ARBA" id="ARBA00045709"/>
    </source>
</evidence>
<feature type="domain" description="Major facilitator superfamily (MFS) profile" evidence="27">
    <location>
        <begin position="36"/>
        <end position="418"/>
    </location>
</feature>
<comment type="catalytic activity">
    <reaction evidence="9">
        <text>L-lysyl-L-alanine(out) = L-lysyl-L-alanine(in)</text>
        <dbReference type="Rhea" id="RHEA:79399"/>
        <dbReference type="ChEBI" id="CHEBI:229954"/>
    </reaction>
</comment>
<name>A0ABN5LJT2_9LACO</name>
<accession>A0ABN5LJT2</accession>
<evidence type="ECO:0000256" key="9">
    <source>
        <dbReference type="ARBA" id="ARBA00044876"/>
    </source>
</evidence>
<keyword evidence="29" id="KW-1185">Reference proteome</keyword>
<evidence type="ECO:0000313" key="29">
    <source>
        <dbReference type="Proteomes" id="UP000246036"/>
    </source>
</evidence>
<comment type="subunit">
    <text evidence="25">Homodimer. Interacts with lysosomal protein GLMP (via lumenal domain); the interaction starts while both proteins are still in the endoplasmic reticulum and is required for stabilization of MFSD1 in lysosomes but has no direct effect on its targeting to lysosomes or transporter activity.</text>
</comment>
<feature type="transmembrane region" description="Helical" evidence="26">
    <location>
        <begin position="240"/>
        <end position="264"/>
    </location>
</feature>
<dbReference type="PANTHER" id="PTHR23512:SF3">
    <property type="entry name" value="MAJOR FACILITATOR SUPERFAMILY DOMAIN-CONTAINING PROTEIN 1"/>
    <property type="match status" value="1"/>
</dbReference>
<comment type="function">
    <text evidence="24">Lysosomal dipeptide uniporter that selectively exports lysine, arginine or histidine-containing dipeptides with a net positive charge from the lysosome lumen into the cytosol. Could play a role in a specific type of protein O-glycosylation indirectly regulating macrophages migration and tissue invasion. Also essential for liver homeostasis.</text>
</comment>
<evidence type="ECO:0000256" key="13">
    <source>
        <dbReference type="ARBA" id="ARBA00044891"/>
    </source>
</evidence>
<evidence type="ECO:0000256" key="17">
    <source>
        <dbReference type="ARBA" id="ARBA00044900"/>
    </source>
</evidence>
<keyword evidence="4" id="KW-0813">Transport</keyword>
<comment type="subcellular location">
    <subcellularLocation>
        <location evidence="2">Cell membrane</location>
        <topology evidence="2">Multi-pass membrane protein</topology>
    </subcellularLocation>
    <subcellularLocation>
        <location evidence="1">Lysosome membrane</location>
        <topology evidence="1">Multi-pass membrane protein</topology>
    </subcellularLocation>
</comment>
<feature type="transmembrane region" description="Helical" evidence="26">
    <location>
        <begin position="329"/>
        <end position="349"/>
    </location>
</feature>
<comment type="catalytic activity">
    <reaction evidence="17">
        <text>L-lysyl-L-lysine(out) = L-lysyl-L-lysine(in)</text>
        <dbReference type="Rhea" id="RHEA:79403"/>
        <dbReference type="ChEBI" id="CHEBI:229956"/>
    </reaction>
</comment>
<dbReference type="SUPFAM" id="SSF103473">
    <property type="entry name" value="MFS general substrate transporter"/>
    <property type="match status" value="1"/>
</dbReference>
<feature type="transmembrane region" description="Helical" evidence="26">
    <location>
        <begin position="276"/>
        <end position="297"/>
    </location>
</feature>
<dbReference type="PROSITE" id="PS50850">
    <property type="entry name" value="MFS"/>
    <property type="match status" value="1"/>
</dbReference>
<dbReference type="Gene3D" id="1.20.1250.20">
    <property type="entry name" value="MFS general substrate transporter like domains"/>
    <property type="match status" value="2"/>
</dbReference>
<keyword evidence="6 26" id="KW-1133">Transmembrane helix</keyword>
<dbReference type="CDD" id="cd06174">
    <property type="entry name" value="MFS"/>
    <property type="match status" value="1"/>
</dbReference>
<evidence type="ECO:0000256" key="22">
    <source>
        <dbReference type="ARBA" id="ARBA00044985"/>
    </source>
</evidence>
<keyword evidence="7 26" id="KW-0472">Membrane</keyword>
<comment type="catalytic activity">
    <reaction evidence="16">
        <text>L-arginyl-L-alpha-amino acid(out) = L-arginyl-L-alpha-amino acid(in)</text>
        <dbReference type="Rhea" id="RHEA:79371"/>
        <dbReference type="ChEBI" id="CHEBI:84315"/>
    </reaction>
</comment>
<comment type="catalytic activity">
    <reaction evidence="19">
        <text>L-histidyl-L-alpha-amino acid(out) = L-histidyl-L-alpha-amino acid(in)</text>
        <dbReference type="Rhea" id="RHEA:79379"/>
        <dbReference type="ChEBI" id="CHEBI:229964"/>
    </reaction>
</comment>
<keyword evidence="8" id="KW-0458">Lysosome</keyword>
<comment type="catalytic activity">
    <reaction evidence="12">
        <text>L-alpha-aminoacyl-L-histidine(out) = L-alpha-aminoacyl-L-histidine(in)</text>
        <dbReference type="Rhea" id="RHEA:79375"/>
        <dbReference type="ChEBI" id="CHEBI:229967"/>
    </reaction>
</comment>
<evidence type="ECO:0000256" key="3">
    <source>
        <dbReference type="ARBA" id="ARBA00008335"/>
    </source>
</evidence>
<feature type="transmembrane region" description="Helical" evidence="26">
    <location>
        <begin position="393"/>
        <end position="413"/>
    </location>
</feature>
<comment type="catalytic activity">
    <reaction evidence="13">
        <text>L-lysyl-L-alpha-amino acid(out) = L-lysyl-L-alpha-amino acid(in)</text>
        <dbReference type="Rhea" id="RHEA:79387"/>
        <dbReference type="ChEBI" id="CHEBI:229965"/>
    </reaction>
</comment>
<evidence type="ECO:0000256" key="10">
    <source>
        <dbReference type="ARBA" id="ARBA00044878"/>
    </source>
</evidence>
<evidence type="ECO:0000256" key="21">
    <source>
        <dbReference type="ARBA" id="ARBA00044924"/>
    </source>
</evidence>
<proteinExistence type="inferred from homology"/>
<evidence type="ECO:0000256" key="2">
    <source>
        <dbReference type="ARBA" id="ARBA00004651"/>
    </source>
</evidence>
<evidence type="ECO:0000256" key="23">
    <source>
        <dbReference type="ARBA" id="ARBA00045018"/>
    </source>
</evidence>
<evidence type="ECO:0000256" key="25">
    <source>
        <dbReference type="ARBA" id="ARBA00046376"/>
    </source>
</evidence>
<evidence type="ECO:0000256" key="14">
    <source>
        <dbReference type="ARBA" id="ARBA00044893"/>
    </source>
</evidence>
<keyword evidence="5 26" id="KW-0812">Transmembrane</keyword>
<evidence type="ECO:0000256" key="12">
    <source>
        <dbReference type="ARBA" id="ARBA00044884"/>
    </source>
</evidence>
<comment type="catalytic activity">
    <reaction evidence="18">
        <text>L-arginyl-glycine(out) = L-arginyl-glycine(in)</text>
        <dbReference type="Rhea" id="RHEA:79391"/>
        <dbReference type="ChEBI" id="CHEBI:229955"/>
    </reaction>
</comment>
<gene>
    <name evidence="28" type="ORF">DKL58_08175</name>
</gene>
<feature type="transmembrane region" description="Helical" evidence="26">
    <location>
        <begin position="102"/>
        <end position="120"/>
    </location>
</feature>
<evidence type="ECO:0000256" key="16">
    <source>
        <dbReference type="ARBA" id="ARBA00044899"/>
    </source>
</evidence>
<evidence type="ECO:0000313" key="28">
    <source>
        <dbReference type="EMBL" id="AWM75955.1"/>
    </source>
</evidence>
<feature type="transmembrane region" description="Helical" evidence="26">
    <location>
        <begin position="187"/>
        <end position="206"/>
    </location>
</feature>
<organism evidence="28 29">
    <name type="scientific">Lactobacillus kullabergensis</name>
    <dbReference type="NCBI Taxonomy" id="1218493"/>
    <lineage>
        <taxon>Bacteria</taxon>
        <taxon>Bacillati</taxon>
        <taxon>Bacillota</taxon>
        <taxon>Bacilli</taxon>
        <taxon>Lactobacillales</taxon>
        <taxon>Lactobacillaceae</taxon>
        <taxon>Lactobacillus</taxon>
    </lineage>
</organism>
<dbReference type="Pfam" id="PF07690">
    <property type="entry name" value="MFS_1"/>
    <property type="match status" value="1"/>
</dbReference>
<evidence type="ECO:0000256" key="18">
    <source>
        <dbReference type="ARBA" id="ARBA00044903"/>
    </source>
</evidence>
<evidence type="ECO:0000259" key="27">
    <source>
        <dbReference type="PROSITE" id="PS50850"/>
    </source>
</evidence>
<dbReference type="Proteomes" id="UP000246036">
    <property type="component" value="Chromosome"/>
</dbReference>
<dbReference type="InterPro" id="IPR036259">
    <property type="entry name" value="MFS_trans_sf"/>
</dbReference>
<feature type="transmembrane region" description="Helical" evidence="26">
    <location>
        <begin position="160"/>
        <end position="181"/>
    </location>
</feature>
<reference evidence="28 29" key="1">
    <citation type="submission" date="2018-05" db="EMBL/GenBank/DDBJ databases">
        <title>Reference genomes for bee gut microbiota database.</title>
        <authorList>
            <person name="Ellegaard K.M."/>
        </authorList>
    </citation>
    <scope>NUCLEOTIDE SEQUENCE [LARGE SCALE GENOMIC DNA]</scope>
    <source>
        <strain evidence="28 29">ESL0186</strain>
    </source>
</reference>
<evidence type="ECO:0000256" key="1">
    <source>
        <dbReference type="ARBA" id="ARBA00004155"/>
    </source>
</evidence>
<evidence type="ECO:0000256" key="26">
    <source>
        <dbReference type="SAM" id="Phobius"/>
    </source>
</evidence>
<comment type="catalytic activity">
    <reaction evidence="15">
        <text>L-aspartyl-L-lysine(out) = L-aspartyl-L-lysine(in)</text>
        <dbReference type="Rhea" id="RHEA:79411"/>
        <dbReference type="ChEBI" id="CHEBI:229953"/>
    </reaction>
</comment>
<evidence type="ECO:0000256" key="20">
    <source>
        <dbReference type="ARBA" id="ARBA00044919"/>
    </source>
</evidence>
<comment type="catalytic activity">
    <reaction evidence="21">
        <text>L-lysyl-glycine(out) = L-lysyl-glycine(in)</text>
        <dbReference type="Rhea" id="RHEA:79407"/>
        <dbReference type="ChEBI" id="CHEBI:191202"/>
    </reaction>
</comment>
<feature type="transmembrane region" description="Helical" evidence="26">
    <location>
        <begin position="31"/>
        <end position="52"/>
    </location>
</feature>
<comment type="catalytic activity">
    <reaction evidence="20">
        <text>L-alanyl-L-lysine(out) = L-alanyl-L-lysine(in)</text>
        <dbReference type="Rhea" id="RHEA:79415"/>
        <dbReference type="ChEBI" id="CHEBI:192470"/>
    </reaction>
</comment>
<feature type="transmembrane region" description="Helical" evidence="26">
    <location>
        <begin position="304"/>
        <end position="323"/>
    </location>
</feature>
<evidence type="ECO:0000256" key="11">
    <source>
        <dbReference type="ARBA" id="ARBA00044881"/>
    </source>
</evidence>
<evidence type="ECO:0000256" key="8">
    <source>
        <dbReference type="ARBA" id="ARBA00023228"/>
    </source>
</evidence>
<evidence type="ECO:0000256" key="4">
    <source>
        <dbReference type="ARBA" id="ARBA00022448"/>
    </source>
</evidence>
<comment type="similarity">
    <text evidence="3">Belongs to the major facilitator superfamily.</text>
</comment>
<evidence type="ECO:0000256" key="5">
    <source>
        <dbReference type="ARBA" id="ARBA00022692"/>
    </source>
</evidence>
<comment type="catalytic activity">
    <reaction evidence="11">
        <text>L-alpha-aminoacyl-L-arginine(out) = L-alpha-aminoacyl-L-arginine(in)</text>
        <dbReference type="Rhea" id="RHEA:79367"/>
        <dbReference type="ChEBI" id="CHEBI:229968"/>
    </reaction>
</comment>